<dbReference type="EMBL" id="JARBHB010000010">
    <property type="protein sequence ID" value="KAJ8873442.1"/>
    <property type="molecule type" value="Genomic_DNA"/>
</dbReference>
<evidence type="ECO:0000313" key="2">
    <source>
        <dbReference type="EMBL" id="KAJ8873442.1"/>
    </source>
</evidence>
<protein>
    <submittedName>
        <fullName evidence="2">Uncharacterized protein</fullName>
    </submittedName>
</protein>
<organism evidence="2 3">
    <name type="scientific">Dryococelus australis</name>
    <dbReference type="NCBI Taxonomy" id="614101"/>
    <lineage>
        <taxon>Eukaryota</taxon>
        <taxon>Metazoa</taxon>
        <taxon>Ecdysozoa</taxon>
        <taxon>Arthropoda</taxon>
        <taxon>Hexapoda</taxon>
        <taxon>Insecta</taxon>
        <taxon>Pterygota</taxon>
        <taxon>Neoptera</taxon>
        <taxon>Polyneoptera</taxon>
        <taxon>Phasmatodea</taxon>
        <taxon>Verophasmatodea</taxon>
        <taxon>Anareolatae</taxon>
        <taxon>Phasmatidae</taxon>
        <taxon>Eurycanthinae</taxon>
        <taxon>Dryococelus</taxon>
    </lineage>
</organism>
<feature type="signal peptide" evidence="1">
    <location>
        <begin position="1"/>
        <end position="23"/>
    </location>
</feature>
<sequence length="399" mass="45196">MVAEWLACSLLTLAIRVLSPAGSLRFFTRGNCAGNWSARIPARLHRKCNISALGFQSCEYVIFGPPGARVVTSRNVCRLSVWPVDCTFDLVLKIWLVVFVDMLYSWLYRPVHYVAVDEDRSTELTATVMSDLAISPLSLAEVWGNHAKQARMHRKVKWQQSRCEQRLARVAVELAMEIRERAQLQPYSECLNQASVYELTESKQLSVAFLNRLRVSVCVGIDRLQEDTCTNCELRRQTLRLSREKCPEERAVTVSDIVRLYLVQDCTSLPVADRYWCWSQRAGVVDGSSSRTRLAKECGNIELDLVAVTSRVGRFTQLSVYMKPAGQHTSRELGRILGARNVLGNPFLLRNISTCAQCANLLKENKLQAMTDCRFHDTTHVRTTISKLSNIDKKKAFSD</sequence>
<proteinExistence type="predicted"/>
<reference evidence="2 3" key="1">
    <citation type="submission" date="2023-02" db="EMBL/GenBank/DDBJ databases">
        <title>LHISI_Scaffold_Assembly.</title>
        <authorList>
            <person name="Stuart O.P."/>
            <person name="Cleave R."/>
            <person name="Magrath M.J.L."/>
            <person name="Mikheyev A.S."/>
        </authorList>
    </citation>
    <scope>NUCLEOTIDE SEQUENCE [LARGE SCALE GENOMIC DNA]</scope>
    <source>
        <strain evidence="2">Daus_M_001</strain>
        <tissue evidence="2">Leg muscle</tissue>
    </source>
</reference>
<keyword evidence="1" id="KW-0732">Signal</keyword>
<name>A0ABQ9GN59_9NEOP</name>
<feature type="chain" id="PRO_5046183252" evidence="1">
    <location>
        <begin position="24"/>
        <end position="399"/>
    </location>
</feature>
<keyword evidence="3" id="KW-1185">Reference proteome</keyword>
<accession>A0ABQ9GN59</accession>
<comment type="caution">
    <text evidence="2">The sequence shown here is derived from an EMBL/GenBank/DDBJ whole genome shotgun (WGS) entry which is preliminary data.</text>
</comment>
<gene>
    <name evidence="2" type="ORF">PR048_024259</name>
</gene>
<evidence type="ECO:0000313" key="3">
    <source>
        <dbReference type="Proteomes" id="UP001159363"/>
    </source>
</evidence>
<dbReference type="Proteomes" id="UP001159363">
    <property type="component" value="Chromosome 9"/>
</dbReference>
<evidence type="ECO:0000256" key="1">
    <source>
        <dbReference type="SAM" id="SignalP"/>
    </source>
</evidence>